<sequence length="602" mass="67782">MSLHMASLISVASWLPSAVTCQTLILVFLFITTTLYTIRQWLLPLPLPGIPYNAEAARSLLGDVMAIQRESPENISEWVVRQSDRHRSPVYQVFLVPFARPFVVVSDFREAQDILVRRGHEFDRSDLAIALLRGEMPNFHACLKTGPVWAAHRRLLQDVMSPAFLHGVAAPNMYAGACRLLELWRIKHCIAGTGRPFAANRDLSYATLDAIYDFGYGDGTEDRALAEQLKLYRSLDEEARNNLRNAAAPEEPVDFPHAPLTPAMDALLRTTENIPTVAATGFPDIAWRVLSWFPRVRRLRAIKDQFIKRQVDKVVRQFDDDTDMPDAGYSKLKCALDLILHRERALARKQNRAPEYWSDGIKDEMFGFITGGHETTSNVLAWGVKFMADHPEHQAALRTHLRAAHPAAVAEDRFPTHNEITDHDVPFLLAFIEEMLRLSHATAMTDRQATADTVVLGHAIPRGTTIVVVNKGPGYTSPNLPIAESLRSSTSQKALVEHADAGYYRIRDEDGMNVFDPRRWLVQHPVTGADEFDPAAYPTIPFGLGQRGCFGRRMVYVQFKQLLTLLVWQFELLPCPVALSGYDAVQVLTNKPRQCYVALREL</sequence>
<comment type="caution">
    <text evidence="9">The sequence shown here is derived from an EMBL/GenBank/DDBJ whole genome shotgun (WGS) entry which is preliminary data.</text>
</comment>
<accession>A0A167FIS1</accession>
<evidence type="ECO:0000313" key="10">
    <source>
        <dbReference type="Proteomes" id="UP000076863"/>
    </source>
</evidence>
<keyword evidence="10" id="KW-1185">Reference proteome</keyword>
<keyword evidence="4 7" id="KW-0479">Metal-binding</keyword>
<name>A0A167FIS1_9HYPO</name>
<dbReference type="Proteomes" id="UP000076863">
    <property type="component" value="Unassembled WGS sequence"/>
</dbReference>
<evidence type="ECO:0000313" key="9">
    <source>
        <dbReference type="EMBL" id="OAA45327.1"/>
    </source>
</evidence>
<dbReference type="AlphaFoldDB" id="A0A167FIS1"/>
<dbReference type="InterPro" id="IPR036396">
    <property type="entry name" value="Cyt_P450_sf"/>
</dbReference>
<dbReference type="PANTHER" id="PTHR24305:SF232">
    <property type="entry name" value="P450, PUTATIVE (EUROFUNG)-RELATED"/>
    <property type="match status" value="1"/>
</dbReference>
<keyword evidence="3 7" id="KW-0349">Heme</keyword>
<keyword evidence="6 8" id="KW-0503">Monooxygenase</keyword>
<proteinExistence type="inferred from homology"/>
<dbReference type="EMBL" id="AZHA01000009">
    <property type="protein sequence ID" value="OAA45327.1"/>
    <property type="molecule type" value="Genomic_DNA"/>
</dbReference>
<dbReference type="GO" id="GO:0016705">
    <property type="term" value="F:oxidoreductase activity, acting on paired donors, with incorporation or reduction of molecular oxygen"/>
    <property type="evidence" value="ECO:0007669"/>
    <property type="project" value="InterPro"/>
</dbReference>
<dbReference type="InterPro" id="IPR001128">
    <property type="entry name" value="Cyt_P450"/>
</dbReference>
<comment type="similarity">
    <text evidence="2 8">Belongs to the cytochrome P450 family.</text>
</comment>
<comment type="cofactor">
    <cofactor evidence="1 7">
        <name>heme</name>
        <dbReference type="ChEBI" id="CHEBI:30413"/>
    </cofactor>
</comment>
<dbReference type="SUPFAM" id="SSF48264">
    <property type="entry name" value="Cytochrome P450"/>
    <property type="match status" value="1"/>
</dbReference>
<dbReference type="PRINTS" id="PR00465">
    <property type="entry name" value="EP450IV"/>
</dbReference>
<keyword evidence="8" id="KW-0560">Oxidoreductase</keyword>
<dbReference type="PROSITE" id="PS00086">
    <property type="entry name" value="CYTOCHROME_P450"/>
    <property type="match status" value="1"/>
</dbReference>
<dbReference type="InterPro" id="IPR017972">
    <property type="entry name" value="Cyt_P450_CS"/>
</dbReference>
<evidence type="ECO:0000256" key="6">
    <source>
        <dbReference type="ARBA" id="ARBA00023033"/>
    </source>
</evidence>
<feature type="binding site" description="axial binding residue" evidence="7">
    <location>
        <position position="549"/>
    </location>
    <ligand>
        <name>heme</name>
        <dbReference type="ChEBI" id="CHEBI:30413"/>
    </ligand>
    <ligandPart>
        <name>Fe</name>
        <dbReference type="ChEBI" id="CHEBI:18248"/>
    </ligandPart>
</feature>
<evidence type="ECO:0000256" key="5">
    <source>
        <dbReference type="ARBA" id="ARBA00023004"/>
    </source>
</evidence>
<evidence type="ECO:0000256" key="3">
    <source>
        <dbReference type="ARBA" id="ARBA00022617"/>
    </source>
</evidence>
<reference evidence="9 10" key="1">
    <citation type="journal article" date="2016" name="Genome Biol. Evol.">
        <title>Divergent and convergent evolution of fungal pathogenicity.</title>
        <authorList>
            <person name="Shang Y."/>
            <person name="Xiao G."/>
            <person name="Zheng P."/>
            <person name="Cen K."/>
            <person name="Zhan S."/>
            <person name="Wang C."/>
        </authorList>
    </citation>
    <scope>NUCLEOTIDE SEQUENCE [LARGE SCALE GENOMIC DNA]</scope>
    <source>
        <strain evidence="9 10">RCEF 3172</strain>
    </source>
</reference>
<evidence type="ECO:0000256" key="8">
    <source>
        <dbReference type="RuleBase" id="RU000461"/>
    </source>
</evidence>
<evidence type="ECO:0000256" key="1">
    <source>
        <dbReference type="ARBA" id="ARBA00001971"/>
    </source>
</evidence>
<dbReference type="InterPro" id="IPR050121">
    <property type="entry name" value="Cytochrome_P450_monoxygenase"/>
</dbReference>
<evidence type="ECO:0000256" key="4">
    <source>
        <dbReference type="ARBA" id="ARBA00022723"/>
    </source>
</evidence>
<dbReference type="GO" id="GO:0005506">
    <property type="term" value="F:iron ion binding"/>
    <property type="evidence" value="ECO:0007669"/>
    <property type="project" value="InterPro"/>
</dbReference>
<keyword evidence="5 7" id="KW-0408">Iron</keyword>
<evidence type="ECO:0000256" key="7">
    <source>
        <dbReference type="PIRSR" id="PIRSR602403-1"/>
    </source>
</evidence>
<dbReference type="Gene3D" id="1.10.630.10">
    <property type="entry name" value="Cytochrome P450"/>
    <property type="match status" value="1"/>
</dbReference>
<dbReference type="GO" id="GO:0020037">
    <property type="term" value="F:heme binding"/>
    <property type="evidence" value="ECO:0007669"/>
    <property type="project" value="InterPro"/>
</dbReference>
<organism evidence="9 10">
    <name type="scientific">Beauveria brongniartii RCEF 3172</name>
    <dbReference type="NCBI Taxonomy" id="1081107"/>
    <lineage>
        <taxon>Eukaryota</taxon>
        <taxon>Fungi</taxon>
        <taxon>Dikarya</taxon>
        <taxon>Ascomycota</taxon>
        <taxon>Pezizomycotina</taxon>
        <taxon>Sordariomycetes</taxon>
        <taxon>Hypocreomycetidae</taxon>
        <taxon>Hypocreales</taxon>
        <taxon>Cordycipitaceae</taxon>
        <taxon>Beauveria</taxon>
        <taxon>Beauveria brongniartii</taxon>
    </lineage>
</organism>
<dbReference type="PANTHER" id="PTHR24305">
    <property type="entry name" value="CYTOCHROME P450"/>
    <property type="match status" value="1"/>
</dbReference>
<dbReference type="InterPro" id="IPR002403">
    <property type="entry name" value="Cyt_P450_E_grp-IV"/>
</dbReference>
<dbReference type="Pfam" id="PF00067">
    <property type="entry name" value="p450"/>
    <property type="match status" value="2"/>
</dbReference>
<dbReference type="GO" id="GO:0004497">
    <property type="term" value="F:monooxygenase activity"/>
    <property type="evidence" value="ECO:0007669"/>
    <property type="project" value="UniProtKB-KW"/>
</dbReference>
<gene>
    <name evidence="9" type="ORF">BBO_03905</name>
</gene>
<dbReference type="PRINTS" id="PR00385">
    <property type="entry name" value="P450"/>
</dbReference>
<evidence type="ECO:0000256" key="2">
    <source>
        <dbReference type="ARBA" id="ARBA00010617"/>
    </source>
</evidence>
<dbReference type="OrthoDB" id="1470350at2759"/>
<protein>
    <submittedName>
        <fullName evidence="9">Cytochrome P450 monooxygenase</fullName>
    </submittedName>
</protein>